<dbReference type="EMBL" id="JABELV010000031">
    <property type="protein sequence ID" value="KAG7562483.1"/>
    <property type="molecule type" value="Genomic_DNA"/>
</dbReference>
<feature type="region of interest" description="Disordered" evidence="1">
    <location>
        <begin position="1"/>
        <end position="20"/>
    </location>
</feature>
<reference evidence="2" key="1">
    <citation type="submission" date="2020-04" db="EMBL/GenBank/DDBJ databases">
        <title>Analysis of mating type loci in Filobasidium floriforme.</title>
        <authorList>
            <person name="Nowrousian M."/>
        </authorList>
    </citation>
    <scope>NUCLEOTIDE SEQUENCE</scope>
    <source>
        <strain evidence="2">CBS 6242</strain>
    </source>
</reference>
<dbReference type="AlphaFoldDB" id="A0A8K0JPU9"/>
<feature type="compositionally biased region" description="Basic residues" evidence="1">
    <location>
        <begin position="743"/>
        <end position="752"/>
    </location>
</feature>
<feature type="compositionally biased region" description="Polar residues" evidence="1">
    <location>
        <begin position="50"/>
        <end position="66"/>
    </location>
</feature>
<feature type="compositionally biased region" description="Polar residues" evidence="1">
    <location>
        <begin position="307"/>
        <end position="316"/>
    </location>
</feature>
<evidence type="ECO:0000313" key="2">
    <source>
        <dbReference type="EMBL" id="KAG7562483.1"/>
    </source>
</evidence>
<evidence type="ECO:0000313" key="3">
    <source>
        <dbReference type="Proteomes" id="UP000812966"/>
    </source>
</evidence>
<feature type="region of interest" description="Disordered" evidence="1">
    <location>
        <begin position="501"/>
        <end position="559"/>
    </location>
</feature>
<dbReference type="Proteomes" id="UP000812966">
    <property type="component" value="Unassembled WGS sequence"/>
</dbReference>
<dbReference type="OrthoDB" id="3364608at2759"/>
<feature type="region of interest" description="Disordered" evidence="1">
    <location>
        <begin position="40"/>
        <end position="84"/>
    </location>
</feature>
<gene>
    <name evidence="2" type="ORF">FFLO_02062</name>
</gene>
<organism evidence="2 3">
    <name type="scientific">Filobasidium floriforme</name>
    <dbReference type="NCBI Taxonomy" id="5210"/>
    <lineage>
        <taxon>Eukaryota</taxon>
        <taxon>Fungi</taxon>
        <taxon>Dikarya</taxon>
        <taxon>Basidiomycota</taxon>
        <taxon>Agaricomycotina</taxon>
        <taxon>Tremellomycetes</taxon>
        <taxon>Filobasidiales</taxon>
        <taxon>Filobasidiaceae</taxon>
        <taxon>Filobasidium</taxon>
    </lineage>
</organism>
<protein>
    <submittedName>
        <fullName evidence="2">Uncharacterized protein</fullName>
    </submittedName>
</protein>
<feature type="region of interest" description="Disordered" evidence="1">
    <location>
        <begin position="305"/>
        <end position="342"/>
    </location>
</feature>
<feature type="region of interest" description="Disordered" evidence="1">
    <location>
        <begin position="98"/>
        <end position="152"/>
    </location>
</feature>
<feature type="compositionally biased region" description="Polar residues" evidence="1">
    <location>
        <begin position="476"/>
        <end position="486"/>
    </location>
</feature>
<feature type="compositionally biased region" description="Pro residues" evidence="1">
    <location>
        <begin position="608"/>
        <end position="620"/>
    </location>
</feature>
<evidence type="ECO:0000256" key="1">
    <source>
        <dbReference type="SAM" id="MobiDB-lite"/>
    </source>
</evidence>
<comment type="caution">
    <text evidence="2">The sequence shown here is derived from an EMBL/GenBank/DDBJ whole genome shotgun (WGS) entry which is preliminary data.</text>
</comment>
<proteinExistence type="predicted"/>
<sequence length="752" mass="82326">MYNPFDLESTDNNDNRNNHASLTGAHLNFVQHPPLPTFLPHVFPHPHPESFTSQSGSSTFPPTNHQIYPFSPPATVHKGTAARGRRGRIVSRDLHLQSQPYPSSSQAGSQQQSGSWNQLDDGRQNDSGWVLGNVEDGQSGDVPRTVGRRRVGRGRGRAVDCITGLPTPPHTKDNRLDLSSHLMHHQHHHHPPMGALPPTPASTVRTKRMVDYRNISGTKLDIPERVLEEEVEEDEQEVRLGSIQAPSGENGSGAFFSGRTSRMFARQIGPDGSWQVELPGHQTGSGLAGRKRRKVFDGSVWVVGGSDANQNESASHTLDEEDDGLADTDREGTPEGKAGSLRSSVLLSAAPIPGMRKGNSFLQQLEAVAAEKKREEEVHQQQQHQQQRERQPKMGVNPFSARKTGISLFGGDAGRNPFDDDDEATVPVIKRPTGMKGRLLSFGESRLQSSDEEDSDHEDRQNMGRRLPSPAGMINFKSTKPSLSRSGSAVLDVPEFALKPPAGLGNPFDDLTPVTSRQPEAGPSSPISTLMAGGPRGKKTWTRPVSGGEDDPFAEKPGDLERMLERQRQFVRRPERPVMEFTFRGHKTSAPNPLYGLDETPFMARLPPSHPEFSPAPIPRPKFLLDKFMAQAERAKRGSSAGSSSDETPSPPLGAMSITPDGFVAHGASSTSKRDTQSILGKRSRSDQERDEEEQSTRPRSVSEQVGVSPGPRTPARKRIRSSMHPVGIVEEHRGSNTTPRSTVRKTGLHRL</sequence>
<feature type="region of interest" description="Disordered" evidence="1">
    <location>
        <begin position="582"/>
        <end position="752"/>
    </location>
</feature>
<feature type="region of interest" description="Disordered" evidence="1">
    <location>
        <begin position="372"/>
        <end position="486"/>
    </location>
</feature>
<name>A0A8K0JPU9_9TREE</name>
<accession>A0A8K0JPU9</accession>
<feature type="compositionally biased region" description="Low complexity" evidence="1">
    <location>
        <begin position="98"/>
        <end position="115"/>
    </location>
</feature>
<keyword evidence="3" id="KW-1185">Reference proteome</keyword>